<dbReference type="AlphaFoldDB" id="A0A835UTV5"/>
<comment type="caution">
    <text evidence="3">The sequence shown here is derived from an EMBL/GenBank/DDBJ whole genome shotgun (WGS) entry which is preliminary data.</text>
</comment>
<evidence type="ECO:0000313" key="4">
    <source>
        <dbReference type="Proteomes" id="UP000636800"/>
    </source>
</evidence>
<dbReference type="InterPro" id="IPR001117">
    <property type="entry name" value="Cu-oxidase_2nd"/>
</dbReference>
<dbReference type="InterPro" id="IPR008972">
    <property type="entry name" value="Cupredoxin"/>
</dbReference>
<dbReference type="OrthoDB" id="665793at2759"/>
<dbReference type="Gene3D" id="2.60.40.420">
    <property type="entry name" value="Cupredoxins - blue copper proteins"/>
    <property type="match status" value="1"/>
</dbReference>
<feature type="region of interest" description="Disordered" evidence="1">
    <location>
        <begin position="146"/>
        <end position="166"/>
    </location>
</feature>
<evidence type="ECO:0000259" key="2">
    <source>
        <dbReference type="Pfam" id="PF00394"/>
    </source>
</evidence>
<reference evidence="3 4" key="1">
    <citation type="journal article" date="2020" name="Nat. Food">
        <title>A phased Vanilla planifolia genome enables genetic improvement of flavour and production.</title>
        <authorList>
            <person name="Hasing T."/>
            <person name="Tang H."/>
            <person name="Brym M."/>
            <person name="Khazi F."/>
            <person name="Huang T."/>
            <person name="Chambers A.H."/>
        </authorList>
    </citation>
    <scope>NUCLEOTIDE SEQUENCE [LARGE SCALE GENOMIC DNA]</scope>
    <source>
        <tissue evidence="3">Leaf</tissue>
    </source>
</reference>
<dbReference type="Pfam" id="PF00394">
    <property type="entry name" value="Cu-oxidase"/>
    <property type="match status" value="1"/>
</dbReference>
<protein>
    <recommendedName>
        <fullName evidence="2">Plastocyanin-like domain-containing protein</fullName>
    </recommendedName>
</protein>
<proteinExistence type="predicted"/>
<gene>
    <name evidence="3" type="ORF">HPP92_015610</name>
</gene>
<evidence type="ECO:0000256" key="1">
    <source>
        <dbReference type="SAM" id="MobiDB-lite"/>
    </source>
</evidence>
<feature type="compositionally biased region" description="Basic and acidic residues" evidence="1">
    <location>
        <begin position="157"/>
        <end position="166"/>
    </location>
</feature>
<name>A0A835UTV5_VANPL</name>
<organism evidence="3 4">
    <name type="scientific">Vanilla planifolia</name>
    <name type="common">Vanilla</name>
    <dbReference type="NCBI Taxonomy" id="51239"/>
    <lineage>
        <taxon>Eukaryota</taxon>
        <taxon>Viridiplantae</taxon>
        <taxon>Streptophyta</taxon>
        <taxon>Embryophyta</taxon>
        <taxon>Tracheophyta</taxon>
        <taxon>Spermatophyta</taxon>
        <taxon>Magnoliopsida</taxon>
        <taxon>Liliopsida</taxon>
        <taxon>Asparagales</taxon>
        <taxon>Orchidaceae</taxon>
        <taxon>Vanilloideae</taxon>
        <taxon>Vanilleae</taxon>
        <taxon>Vanilla</taxon>
    </lineage>
</organism>
<evidence type="ECO:0000313" key="3">
    <source>
        <dbReference type="EMBL" id="KAG0473753.1"/>
    </source>
</evidence>
<feature type="domain" description="Plastocyanin-like" evidence="2">
    <location>
        <begin position="14"/>
        <end position="53"/>
    </location>
</feature>
<accession>A0A835UTV5</accession>
<keyword evidence="4" id="KW-1185">Reference proteome</keyword>
<dbReference type="Proteomes" id="UP000636800">
    <property type="component" value="Chromosome 7"/>
</dbReference>
<dbReference type="EMBL" id="JADCNL010000007">
    <property type="protein sequence ID" value="KAG0473753.1"/>
    <property type="molecule type" value="Genomic_DNA"/>
</dbReference>
<sequence>MPGNDPSFVVKAGKGQKLKLVEMDGSHSEKNAYDSIDFHGGQGCSVLVTADQRLPSDRLFNPLLNPPSGVVPQPVEILQVKSHSLNGLCQPEGLLQLRPDEHRPNHQTRKLRHCSRRKLRFALNILSHRFADVSVKLAEYFNINGNNQVADDPPADDASKIFTKNE</sequence>